<evidence type="ECO:0000313" key="5">
    <source>
        <dbReference type="Proteomes" id="UP000006906"/>
    </source>
</evidence>
<dbReference type="RefSeq" id="XP_042920074.1">
    <property type="nucleotide sequence ID" value="XM_043066677.1"/>
</dbReference>
<sequence>MQWLPCSAASHDAGVTTARFGHSAVTISGAGSVWGTDLVVVFGGVSYSDGEASLEHHAALSDVVVLQSELQEQGMWFAPQCTGVADDHGGEPAVPDARAFHAAAAVDRRMYVFGGHVLSFDADQNKKRRRFFNDLWCLDTDTWTWQRLDPGPGPGALPGSAPEQPPRRDMASLTRAGADCLVLFGGRLESGRVAGDAWVLDLQTHTWSQLRIPGPTPPPRKMHAAVFATNRVVIFGGERDAGVLDDLWTLKGVDGSEPAKWTQIRLRPAPSGRFGHAMAACGSRLAVFGGCLDQSSLLSFSRNYVQCNELWVLDMATFSWHRVEPPDGVAAVSGAALDDPQLHHHLDMQQQQAPGASPPLLLLPVERMCHSLVGGGAGEGRLLLVGGRKRDGICAESWWLNMGPDNLTPALTVPPPATVVAALKSGLHAPPRGAPISPAAGAAPGHASASPAPGSAAASAASAAAASSPAQPLPSPAGGASSTSLLQNLLRKGGATPAPVPPSPAAAAQAAGATPAAHTSAAPAPGATAHAPPPPSHSWGRGSVSMSGNTAGVGSSSGLGNSASGAALDAASTSAFILPGQQQQEPLHMAGSKSAGSLVDPAPAPGVSGSGLMLPAGLGSPGGAASLLAATSAKERITDKASTALNRLTTKVSNLLTPTKDAAGSPGAGGGGLSSAGSLSTSPAAGGGMSLLSRLRQSSSGQAGLLTPQPAPHPAPGAPPPPPPPPPVPYTAYARPTSSGSGGGGNATSPPTPGPLEQLRGRLGLTASASAAAAGQLHAHTLPDPQPALAALGMQLAAADGRRRSSGSGGGVGSGSGGAGASYSSAAASPAAAVARARRHLACCAAEQLRVDQLQVLLADCQLLLKQRTASAWSGLEEESRRQQQAGGAGPDLGVLAAYVSSCSHRLTSLRPEELRLGDVGELLEAYRSLVLSGALEAEAGAGGSGGGAGGAADGLGLGVELGLGLGLGAGMEVTSR</sequence>
<feature type="compositionally biased region" description="Pro residues" evidence="3">
    <location>
        <begin position="709"/>
        <end position="729"/>
    </location>
</feature>
<dbReference type="AlphaFoldDB" id="A0A2K3D9Z8"/>
<feature type="region of interest" description="Disordered" evidence="3">
    <location>
        <begin position="147"/>
        <end position="169"/>
    </location>
</feature>
<feature type="compositionally biased region" description="Gly residues" evidence="3">
    <location>
        <begin position="807"/>
        <end position="820"/>
    </location>
</feature>
<evidence type="ECO:0000256" key="3">
    <source>
        <dbReference type="SAM" id="MobiDB-lite"/>
    </source>
</evidence>
<dbReference type="PANTHER" id="PTHR46093">
    <property type="entry name" value="ACYL-COA-BINDING DOMAIN-CONTAINING PROTEIN 5"/>
    <property type="match status" value="1"/>
</dbReference>
<dbReference type="OMA" id="TTARFGH"/>
<dbReference type="Gramene" id="PNW77358">
    <property type="protein sequence ID" value="PNW77358"/>
    <property type="gene ID" value="CHLRE_10g433150v5"/>
</dbReference>
<accession>A0A2K3D9Z8</accession>
<evidence type="ECO:0000256" key="2">
    <source>
        <dbReference type="ARBA" id="ARBA00022737"/>
    </source>
</evidence>
<feature type="region of interest" description="Disordered" evidence="3">
    <location>
        <begin position="492"/>
        <end position="560"/>
    </location>
</feature>
<feature type="compositionally biased region" description="Low complexity" evidence="3">
    <location>
        <begin position="730"/>
        <end position="739"/>
    </location>
</feature>
<keyword evidence="5" id="KW-1185">Reference proteome</keyword>
<dbReference type="OrthoDB" id="10251809at2759"/>
<proteinExistence type="predicted"/>
<dbReference type="InterPro" id="IPR015915">
    <property type="entry name" value="Kelch-typ_b-propeller"/>
</dbReference>
<evidence type="ECO:0000313" key="4">
    <source>
        <dbReference type="EMBL" id="PNW77358.1"/>
    </source>
</evidence>
<evidence type="ECO:0000256" key="1">
    <source>
        <dbReference type="ARBA" id="ARBA00022441"/>
    </source>
</evidence>
<feature type="region of interest" description="Disordered" evidence="3">
    <location>
        <begin position="800"/>
        <end position="823"/>
    </location>
</feature>
<dbReference type="PANTHER" id="PTHR46093:SF13">
    <property type="entry name" value="RAB9 EFFECTOR PROTEIN WITH KELCH MOTIFS"/>
    <property type="match status" value="1"/>
</dbReference>
<feature type="compositionally biased region" description="Low complexity" evidence="3">
    <location>
        <begin position="675"/>
        <end position="704"/>
    </location>
</feature>
<keyword evidence="1" id="KW-0880">Kelch repeat</keyword>
<dbReference type="InParanoid" id="A0A2K3D9Z8"/>
<dbReference type="Proteomes" id="UP000006906">
    <property type="component" value="Chromosome 10"/>
</dbReference>
<name>A0A2K3D9Z8_CHLRE</name>
<feature type="region of interest" description="Disordered" evidence="3">
    <location>
        <begin position="432"/>
        <end position="455"/>
    </location>
</feature>
<feature type="compositionally biased region" description="Low complexity" evidence="3">
    <location>
        <begin position="505"/>
        <end position="530"/>
    </location>
</feature>
<dbReference type="GeneID" id="5728038"/>
<dbReference type="Pfam" id="PF24681">
    <property type="entry name" value="Kelch_KLHDC2_KLHL20_DRC7"/>
    <property type="match status" value="2"/>
</dbReference>
<protein>
    <submittedName>
        <fullName evidence="4">Uncharacterized protein</fullName>
    </submittedName>
</protein>
<dbReference type="ExpressionAtlas" id="A0A2K3D9Z8">
    <property type="expression patterns" value="baseline"/>
</dbReference>
<keyword evidence="2" id="KW-0677">Repeat</keyword>
<dbReference type="Gene3D" id="2.120.10.80">
    <property type="entry name" value="Kelch-type beta propeller"/>
    <property type="match status" value="2"/>
</dbReference>
<organism evidence="4 5">
    <name type="scientific">Chlamydomonas reinhardtii</name>
    <name type="common">Chlamydomonas smithii</name>
    <dbReference type="NCBI Taxonomy" id="3055"/>
    <lineage>
        <taxon>Eukaryota</taxon>
        <taxon>Viridiplantae</taxon>
        <taxon>Chlorophyta</taxon>
        <taxon>core chlorophytes</taxon>
        <taxon>Chlorophyceae</taxon>
        <taxon>CS clade</taxon>
        <taxon>Chlamydomonadales</taxon>
        <taxon>Chlamydomonadaceae</taxon>
        <taxon>Chlamydomonas</taxon>
    </lineage>
</organism>
<gene>
    <name evidence="4" type="ORF">CHLRE_10g433150v5</name>
</gene>
<reference evidence="4 5" key="1">
    <citation type="journal article" date="2007" name="Science">
        <title>The Chlamydomonas genome reveals the evolution of key animal and plant functions.</title>
        <authorList>
            <person name="Merchant S.S."/>
            <person name="Prochnik S.E."/>
            <person name="Vallon O."/>
            <person name="Harris E.H."/>
            <person name="Karpowicz S.J."/>
            <person name="Witman G.B."/>
            <person name="Terry A."/>
            <person name="Salamov A."/>
            <person name="Fritz-Laylin L.K."/>
            <person name="Marechal-Drouard L."/>
            <person name="Marshall W.F."/>
            <person name="Qu L.H."/>
            <person name="Nelson D.R."/>
            <person name="Sanderfoot A.A."/>
            <person name="Spalding M.H."/>
            <person name="Kapitonov V.V."/>
            <person name="Ren Q."/>
            <person name="Ferris P."/>
            <person name="Lindquist E."/>
            <person name="Shapiro H."/>
            <person name="Lucas S.M."/>
            <person name="Grimwood J."/>
            <person name="Schmutz J."/>
            <person name="Cardol P."/>
            <person name="Cerutti H."/>
            <person name="Chanfreau G."/>
            <person name="Chen C.L."/>
            <person name="Cognat V."/>
            <person name="Croft M.T."/>
            <person name="Dent R."/>
            <person name="Dutcher S."/>
            <person name="Fernandez E."/>
            <person name="Fukuzawa H."/>
            <person name="Gonzalez-Ballester D."/>
            <person name="Gonzalez-Halphen D."/>
            <person name="Hallmann A."/>
            <person name="Hanikenne M."/>
            <person name="Hippler M."/>
            <person name="Inwood W."/>
            <person name="Jabbari K."/>
            <person name="Kalanon M."/>
            <person name="Kuras R."/>
            <person name="Lefebvre P.A."/>
            <person name="Lemaire S.D."/>
            <person name="Lobanov A.V."/>
            <person name="Lohr M."/>
            <person name="Manuell A."/>
            <person name="Meier I."/>
            <person name="Mets L."/>
            <person name="Mittag M."/>
            <person name="Mittelmeier T."/>
            <person name="Moroney J.V."/>
            <person name="Moseley J."/>
            <person name="Napoli C."/>
            <person name="Nedelcu A.M."/>
            <person name="Niyogi K."/>
            <person name="Novoselov S.V."/>
            <person name="Paulsen I.T."/>
            <person name="Pazour G."/>
            <person name="Purton S."/>
            <person name="Ral J.P."/>
            <person name="Riano-Pachon D.M."/>
            <person name="Riekhof W."/>
            <person name="Rymarquis L."/>
            <person name="Schroda M."/>
            <person name="Stern D."/>
            <person name="Umen J."/>
            <person name="Willows R."/>
            <person name="Wilson N."/>
            <person name="Zimmer S.L."/>
            <person name="Allmer J."/>
            <person name="Balk J."/>
            <person name="Bisova K."/>
            <person name="Chen C.J."/>
            <person name="Elias M."/>
            <person name="Gendler K."/>
            <person name="Hauser C."/>
            <person name="Lamb M.R."/>
            <person name="Ledford H."/>
            <person name="Long J.C."/>
            <person name="Minagawa J."/>
            <person name="Page M.D."/>
            <person name="Pan J."/>
            <person name="Pootakham W."/>
            <person name="Roje S."/>
            <person name="Rose A."/>
            <person name="Stahlberg E."/>
            <person name="Terauchi A.M."/>
            <person name="Yang P."/>
            <person name="Ball S."/>
            <person name="Bowler C."/>
            <person name="Dieckmann C.L."/>
            <person name="Gladyshev V.N."/>
            <person name="Green P."/>
            <person name="Jorgensen R."/>
            <person name="Mayfield S."/>
            <person name="Mueller-Roeber B."/>
            <person name="Rajamani S."/>
            <person name="Sayre R.T."/>
            <person name="Brokstein P."/>
            <person name="Dubchak I."/>
            <person name="Goodstein D."/>
            <person name="Hornick L."/>
            <person name="Huang Y.W."/>
            <person name="Jhaveri J."/>
            <person name="Luo Y."/>
            <person name="Martinez D."/>
            <person name="Ngau W.C."/>
            <person name="Otillar B."/>
            <person name="Poliakov A."/>
            <person name="Porter A."/>
            <person name="Szajkowski L."/>
            <person name="Werner G."/>
            <person name="Zhou K."/>
            <person name="Grigoriev I.V."/>
            <person name="Rokhsar D.S."/>
            <person name="Grossman A.R."/>
        </authorList>
    </citation>
    <scope>NUCLEOTIDE SEQUENCE [LARGE SCALE GENOMIC DNA]</scope>
    <source>
        <strain evidence="5">CC-503</strain>
    </source>
</reference>
<dbReference type="SUPFAM" id="SSF117281">
    <property type="entry name" value="Kelch motif"/>
    <property type="match status" value="1"/>
</dbReference>
<dbReference type="EMBL" id="CM008971">
    <property type="protein sequence ID" value="PNW77358.1"/>
    <property type="molecule type" value="Genomic_DNA"/>
</dbReference>
<feature type="region of interest" description="Disordered" evidence="3">
    <location>
        <begin position="657"/>
        <end position="759"/>
    </location>
</feature>
<dbReference type="STRING" id="3055.A0A2K3D9Z8"/>
<dbReference type="KEGG" id="cre:CHLRE_10g433150v5"/>